<evidence type="ECO:0000313" key="5">
    <source>
        <dbReference type="EMBL" id="MBE1514703.1"/>
    </source>
</evidence>
<dbReference type="SMART" id="SM00421">
    <property type="entry name" value="HTH_LUXR"/>
    <property type="match status" value="1"/>
</dbReference>
<dbReference type="InterPro" id="IPR000792">
    <property type="entry name" value="Tscrpt_reg_LuxR_C"/>
</dbReference>
<dbReference type="InterPro" id="IPR016032">
    <property type="entry name" value="Sig_transdc_resp-reg_C-effctor"/>
</dbReference>
<dbReference type="PROSITE" id="PS50043">
    <property type="entry name" value="HTH_LUXR_2"/>
    <property type="match status" value="1"/>
</dbReference>
<evidence type="ECO:0000256" key="1">
    <source>
        <dbReference type="ARBA" id="ARBA00023015"/>
    </source>
</evidence>
<keyword evidence="3" id="KW-0804">Transcription</keyword>
<evidence type="ECO:0000256" key="2">
    <source>
        <dbReference type="ARBA" id="ARBA00023125"/>
    </source>
</evidence>
<reference evidence="5 6" key="1">
    <citation type="submission" date="2020-10" db="EMBL/GenBank/DDBJ databases">
        <title>Sequencing the genomes of 1000 actinobacteria strains.</title>
        <authorList>
            <person name="Klenk H.-P."/>
        </authorList>
    </citation>
    <scope>NUCLEOTIDE SEQUENCE [LARGE SCALE GENOMIC DNA]</scope>
    <source>
        <strain evidence="5 6">DSM 15474</strain>
    </source>
</reference>
<name>A0ABR9J6S1_9MICC</name>
<dbReference type="Gene3D" id="1.10.10.10">
    <property type="entry name" value="Winged helix-like DNA-binding domain superfamily/Winged helix DNA-binding domain"/>
    <property type="match status" value="1"/>
</dbReference>
<dbReference type="EMBL" id="JADBEE010000001">
    <property type="protein sequence ID" value="MBE1514703.1"/>
    <property type="molecule type" value="Genomic_DNA"/>
</dbReference>
<keyword evidence="1" id="KW-0805">Transcription regulation</keyword>
<dbReference type="CDD" id="cd06170">
    <property type="entry name" value="LuxR_C_like"/>
    <property type="match status" value="1"/>
</dbReference>
<evidence type="ECO:0000313" key="6">
    <source>
        <dbReference type="Proteomes" id="UP000636579"/>
    </source>
</evidence>
<sequence>MALDRDNLPEAVAALERQTRVEPEDPAALVFAQAVALVAADLGIMGTPGRAEAAKRETLRMLAVREQHLDQRLAAQDHGDAPREAMEWERAHAAGLSAFIQLWQVFDAQDPRTVQEAEAEISHEIQRLEQIPNSEAFQVGLKSARGARRRYLGDPVGAYADLSGVMAVTPDMRFLTFAKAQLARVLFTAGLWKEAMDVAVAATDSALLRREDATALVAYLTWALIPISRGRSADVAPMIEEISAVRKDAGVLVSSALEHLYAWTAVVDSDHARAVRHLLRLRDEAGGWMNVEIDAVLLLVRAAYYAGLSSMIPSVQRVVQAGDCPVAPQFEGSVVDYMEGFQAWGRHDPTEAMRRFARVDEWLEAQPPMHLTQQTSDAGGFRLFRAFTYLDMGALVIAYPQELKRNRVTVIEGLEWSIALFTRVGSPGLLQLALEQLSALRPRLDRHAPLKRVPPVQGPSPAMTPAGIIPTLKPETLRESVANDHTGPLDGLSGRERQVAVLIADGWTNKEIAEELGVSVRTIDFHVRNALTKFDVSSRDEIRHRLRHGTAGG</sequence>
<dbReference type="InterPro" id="IPR036388">
    <property type="entry name" value="WH-like_DNA-bd_sf"/>
</dbReference>
<dbReference type="GO" id="GO:0003677">
    <property type="term" value="F:DNA binding"/>
    <property type="evidence" value="ECO:0007669"/>
    <property type="project" value="UniProtKB-KW"/>
</dbReference>
<dbReference type="Proteomes" id="UP000636579">
    <property type="component" value="Unassembled WGS sequence"/>
</dbReference>
<protein>
    <submittedName>
        <fullName evidence="5">DNA-binding CsgD family transcriptional regulator</fullName>
    </submittedName>
</protein>
<keyword evidence="2 5" id="KW-0238">DNA-binding</keyword>
<gene>
    <name evidence="5" type="ORF">H4W26_001458</name>
</gene>
<dbReference type="Pfam" id="PF00196">
    <property type="entry name" value="GerE"/>
    <property type="match status" value="1"/>
</dbReference>
<dbReference type="PRINTS" id="PR00038">
    <property type="entry name" value="HTHLUXR"/>
</dbReference>
<comment type="caution">
    <text evidence="5">The sequence shown here is derived from an EMBL/GenBank/DDBJ whole genome shotgun (WGS) entry which is preliminary data.</text>
</comment>
<evidence type="ECO:0000259" key="4">
    <source>
        <dbReference type="PROSITE" id="PS50043"/>
    </source>
</evidence>
<keyword evidence="6" id="KW-1185">Reference proteome</keyword>
<dbReference type="PANTHER" id="PTHR44688">
    <property type="entry name" value="DNA-BINDING TRANSCRIPTIONAL ACTIVATOR DEVR_DOSR"/>
    <property type="match status" value="1"/>
</dbReference>
<dbReference type="RefSeq" id="WP_192591423.1">
    <property type="nucleotide sequence ID" value="NZ_JADBEE010000001.1"/>
</dbReference>
<evidence type="ECO:0000256" key="3">
    <source>
        <dbReference type="ARBA" id="ARBA00023163"/>
    </source>
</evidence>
<dbReference type="PANTHER" id="PTHR44688:SF16">
    <property type="entry name" value="DNA-BINDING TRANSCRIPTIONAL ACTIVATOR DEVR_DOSR"/>
    <property type="match status" value="1"/>
</dbReference>
<proteinExistence type="predicted"/>
<dbReference type="PROSITE" id="PS00622">
    <property type="entry name" value="HTH_LUXR_1"/>
    <property type="match status" value="1"/>
</dbReference>
<organism evidence="5 6">
    <name type="scientific">Nesterenkonia halotolerans</name>
    <dbReference type="NCBI Taxonomy" id="225325"/>
    <lineage>
        <taxon>Bacteria</taxon>
        <taxon>Bacillati</taxon>
        <taxon>Actinomycetota</taxon>
        <taxon>Actinomycetes</taxon>
        <taxon>Micrococcales</taxon>
        <taxon>Micrococcaceae</taxon>
        <taxon>Nesterenkonia</taxon>
    </lineage>
</organism>
<feature type="domain" description="HTH luxR-type" evidence="4">
    <location>
        <begin position="485"/>
        <end position="549"/>
    </location>
</feature>
<accession>A0ABR9J6S1</accession>
<dbReference type="SUPFAM" id="SSF46894">
    <property type="entry name" value="C-terminal effector domain of the bipartite response regulators"/>
    <property type="match status" value="1"/>
</dbReference>